<feature type="region of interest" description="Disordered" evidence="2">
    <location>
        <begin position="1"/>
        <end position="20"/>
    </location>
</feature>
<evidence type="ECO:0000256" key="2">
    <source>
        <dbReference type="SAM" id="MobiDB-lite"/>
    </source>
</evidence>
<feature type="compositionally biased region" description="Polar residues" evidence="2">
    <location>
        <begin position="106"/>
        <end position="115"/>
    </location>
</feature>
<comment type="caution">
    <text evidence="3">The sequence shown here is derived from an EMBL/GenBank/DDBJ whole genome shotgun (WGS) entry which is preliminary data.</text>
</comment>
<dbReference type="InterPro" id="IPR021858">
    <property type="entry name" value="Fun_TF"/>
</dbReference>
<gene>
    <name evidence="3" type="ORF">EDB81DRAFT_484691</name>
</gene>
<dbReference type="EMBL" id="JAGMUV010000008">
    <property type="protein sequence ID" value="KAH7146077.1"/>
    <property type="molecule type" value="Genomic_DNA"/>
</dbReference>
<dbReference type="PANTHER" id="PTHR37540:SF5">
    <property type="entry name" value="TRANSCRIPTION FACTOR DOMAIN-CONTAINING PROTEIN"/>
    <property type="match status" value="1"/>
</dbReference>
<feature type="region of interest" description="Disordered" evidence="2">
    <location>
        <begin position="78"/>
        <end position="115"/>
    </location>
</feature>
<sequence length="556" mass="61975">MHEAQNSVGSIKAASPDRNNNERPLEFVAFSIPPQDADPTKHADSLRVIRSHAMRDHVWTQNHPSIARKGLGETNHTLGQQSAHMGRYRLNEKPNPVSKRLRRSNKGTTSSGDCTIPSQARYSMAMLSELDLGSVLQHQVLHGSEVSLGTRFNPFDATLLNLGSKSQRLIFYYHQAYSMNIVALNFQEHCLSNAVADSALLHAILYIVATEYDLKRGESDSALSVHHGGEAVRAINMQLNNGVLADTTVAAVAILATRENLNGRFQLANIHMNGLQHMIAKKGGIENIKDIHQRVATWADFCDSNVRNCRPRFCQPPISLLIPLNNASINLMGAMLNPEDILGAASPIVPVIQTLRHISLSMDSSHSGILDRSLISLWIYEAEYSLNLLNGPMGGVGEYENGQPSEAVPLKIAAHIYLYLMIRELPGGSPVFRELTRRFRASLEAQTEQWWIASRDRQCWVLWMLYIAFAAAPEEPNKQWFLTKGLLLCEMLKLMVRDELERILRSVLWNGSRCHDELNKDSGFGDLVNMVRLRPVSDKTSDAVNAAAFSTWNCAN</sequence>
<dbReference type="PANTHER" id="PTHR37540">
    <property type="entry name" value="TRANSCRIPTION FACTOR (ACR-2), PUTATIVE-RELATED-RELATED"/>
    <property type="match status" value="1"/>
</dbReference>
<accession>A0A9P9EW29</accession>
<protein>
    <submittedName>
        <fullName evidence="3">Uncharacterized protein</fullName>
    </submittedName>
</protein>
<reference evidence="3" key="1">
    <citation type="journal article" date="2021" name="Nat. Commun.">
        <title>Genetic determinants of endophytism in the Arabidopsis root mycobiome.</title>
        <authorList>
            <person name="Mesny F."/>
            <person name="Miyauchi S."/>
            <person name="Thiergart T."/>
            <person name="Pickel B."/>
            <person name="Atanasova L."/>
            <person name="Karlsson M."/>
            <person name="Huettel B."/>
            <person name="Barry K.W."/>
            <person name="Haridas S."/>
            <person name="Chen C."/>
            <person name="Bauer D."/>
            <person name="Andreopoulos W."/>
            <person name="Pangilinan J."/>
            <person name="LaButti K."/>
            <person name="Riley R."/>
            <person name="Lipzen A."/>
            <person name="Clum A."/>
            <person name="Drula E."/>
            <person name="Henrissat B."/>
            <person name="Kohler A."/>
            <person name="Grigoriev I.V."/>
            <person name="Martin F.M."/>
            <person name="Hacquard S."/>
        </authorList>
    </citation>
    <scope>NUCLEOTIDE SEQUENCE</scope>
    <source>
        <strain evidence="3">MPI-CAGE-AT-0147</strain>
    </source>
</reference>
<proteinExistence type="predicted"/>
<dbReference type="AlphaFoldDB" id="A0A9P9EW29"/>
<keyword evidence="1" id="KW-0539">Nucleus</keyword>
<dbReference type="Proteomes" id="UP000738349">
    <property type="component" value="Unassembled WGS sequence"/>
</dbReference>
<dbReference type="OrthoDB" id="4158087at2759"/>
<organism evidence="3 4">
    <name type="scientific">Dactylonectria macrodidyma</name>
    <dbReference type="NCBI Taxonomy" id="307937"/>
    <lineage>
        <taxon>Eukaryota</taxon>
        <taxon>Fungi</taxon>
        <taxon>Dikarya</taxon>
        <taxon>Ascomycota</taxon>
        <taxon>Pezizomycotina</taxon>
        <taxon>Sordariomycetes</taxon>
        <taxon>Hypocreomycetidae</taxon>
        <taxon>Hypocreales</taxon>
        <taxon>Nectriaceae</taxon>
        <taxon>Dactylonectria</taxon>
    </lineage>
</organism>
<evidence type="ECO:0000313" key="4">
    <source>
        <dbReference type="Proteomes" id="UP000738349"/>
    </source>
</evidence>
<evidence type="ECO:0000313" key="3">
    <source>
        <dbReference type="EMBL" id="KAH7146077.1"/>
    </source>
</evidence>
<evidence type="ECO:0000256" key="1">
    <source>
        <dbReference type="ARBA" id="ARBA00023242"/>
    </source>
</evidence>
<keyword evidence="4" id="KW-1185">Reference proteome</keyword>
<name>A0A9P9EW29_9HYPO</name>
<dbReference type="Pfam" id="PF11951">
    <property type="entry name" value="Fungal_trans_2"/>
    <property type="match status" value="1"/>
</dbReference>